<dbReference type="EMBL" id="MU273574">
    <property type="protein sequence ID" value="KAI0031586.1"/>
    <property type="molecule type" value="Genomic_DNA"/>
</dbReference>
<organism evidence="1 2">
    <name type="scientific">Vararia minispora EC-137</name>
    <dbReference type="NCBI Taxonomy" id="1314806"/>
    <lineage>
        <taxon>Eukaryota</taxon>
        <taxon>Fungi</taxon>
        <taxon>Dikarya</taxon>
        <taxon>Basidiomycota</taxon>
        <taxon>Agaricomycotina</taxon>
        <taxon>Agaricomycetes</taxon>
        <taxon>Russulales</taxon>
        <taxon>Lachnocladiaceae</taxon>
        <taxon>Vararia</taxon>
    </lineage>
</organism>
<name>A0ACB8QIE4_9AGAM</name>
<accession>A0ACB8QIE4</accession>
<evidence type="ECO:0000313" key="2">
    <source>
        <dbReference type="Proteomes" id="UP000814128"/>
    </source>
</evidence>
<protein>
    <submittedName>
        <fullName evidence="1">Uncharacterized protein</fullName>
    </submittedName>
</protein>
<gene>
    <name evidence="1" type="ORF">K488DRAFT_51771</name>
</gene>
<proteinExistence type="predicted"/>
<keyword evidence="2" id="KW-1185">Reference proteome</keyword>
<comment type="caution">
    <text evidence="1">The sequence shown here is derived from an EMBL/GenBank/DDBJ whole genome shotgun (WGS) entry which is preliminary data.</text>
</comment>
<reference evidence="1" key="2">
    <citation type="journal article" date="2022" name="New Phytol.">
        <title>Evolutionary transition to the ectomycorrhizal habit in the genomes of a hyperdiverse lineage of mushroom-forming fungi.</title>
        <authorList>
            <person name="Looney B."/>
            <person name="Miyauchi S."/>
            <person name="Morin E."/>
            <person name="Drula E."/>
            <person name="Courty P.E."/>
            <person name="Kohler A."/>
            <person name="Kuo A."/>
            <person name="LaButti K."/>
            <person name="Pangilinan J."/>
            <person name="Lipzen A."/>
            <person name="Riley R."/>
            <person name="Andreopoulos W."/>
            <person name="He G."/>
            <person name="Johnson J."/>
            <person name="Nolan M."/>
            <person name="Tritt A."/>
            <person name="Barry K.W."/>
            <person name="Grigoriev I.V."/>
            <person name="Nagy L.G."/>
            <person name="Hibbett D."/>
            <person name="Henrissat B."/>
            <person name="Matheny P.B."/>
            <person name="Labbe J."/>
            <person name="Martin F.M."/>
        </authorList>
    </citation>
    <scope>NUCLEOTIDE SEQUENCE</scope>
    <source>
        <strain evidence="1">EC-137</strain>
    </source>
</reference>
<evidence type="ECO:0000313" key="1">
    <source>
        <dbReference type="EMBL" id="KAI0031586.1"/>
    </source>
</evidence>
<reference evidence="1" key="1">
    <citation type="submission" date="2021-02" db="EMBL/GenBank/DDBJ databases">
        <authorList>
            <consortium name="DOE Joint Genome Institute"/>
            <person name="Ahrendt S."/>
            <person name="Looney B.P."/>
            <person name="Miyauchi S."/>
            <person name="Morin E."/>
            <person name="Drula E."/>
            <person name="Courty P.E."/>
            <person name="Chicoki N."/>
            <person name="Fauchery L."/>
            <person name="Kohler A."/>
            <person name="Kuo A."/>
            <person name="Labutti K."/>
            <person name="Pangilinan J."/>
            <person name="Lipzen A."/>
            <person name="Riley R."/>
            <person name="Andreopoulos W."/>
            <person name="He G."/>
            <person name="Johnson J."/>
            <person name="Barry K.W."/>
            <person name="Grigoriev I.V."/>
            <person name="Nagy L."/>
            <person name="Hibbett D."/>
            <person name="Henrissat B."/>
            <person name="Matheny P.B."/>
            <person name="Labbe J."/>
            <person name="Martin F."/>
        </authorList>
    </citation>
    <scope>NUCLEOTIDE SEQUENCE</scope>
    <source>
        <strain evidence="1">EC-137</strain>
    </source>
</reference>
<sequence>MSSKEKRQLRNKISARNFRVRRKEYITTLEGDVAERDRLIDAIRTELGSTKSENAALREEISALKKALLTAANAPVLPPPGPLPSATRPVAPPTPLLTPNTQKDLPASPGLANKAFWGGSGMGAFGGVTSVHTTIIPESFARPLANVKPIGRRSPQLQENINPALNVPSGAQQQNSAAFGLGRPAPFDAFADTNPFTVKMLDAYRMQLWTRMAQQTRQQQQQQLQQQLAAQQQLPAPSMPITGLAANMRPAFFSSAKAPGLSSLLAGKHPERAYPSPPASPHMSPKLAPKPEPASPSAQHAVLAAMAQQTLFQRLGSAFWDAFAGQPAGAGARTNVDADKVRRVLEGKAVVRVVDVDETPRAVAPLSPRLTPALVSPRPTPAAAAVPVRRDCNPADCMGALTSALEESMRALSLGKK</sequence>
<dbReference type="Proteomes" id="UP000814128">
    <property type="component" value="Unassembled WGS sequence"/>
</dbReference>